<reference evidence="1" key="2">
    <citation type="journal article" date="2015" name="Data Brief">
        <title>Shoot transcriptome of the giant reed, Arundo donax.</title>
        <authorList>
            <person name="Barrero R.A."/>
            <person name="Guerrero F.D."/>
            <person name="Moolhuijzen P."/>
            <person name="Goolsby J.A."/>
            <person name="Tidwell J."/>
            <person name="Bellgard S.E."/>
            <person name="Bellgard M.I."/>
        </authorList>
    </citation>
    <scope>NUCLEOTIDE SEQUENCE</scope>
    <source>
        <tissue evidence="1">Shoot tissue taken approximately 20 cm above the soil surface</tissue>
    </source>
</reference>
<accession>A0A0A9BLM8</accession>
<dbReference type="AlphaFoldDB" id="A0A0A9BLM8"/>
<evidence type="ECO:0000313" key="1">
    <source>
        <dbReference type="EMBL" id="JAD60152.1"/>
    </source>
</evidence>
<reference evidence="1" key="1">
    <citation type="submission" date="2014-09" db="EMBL/GenBank/DDBJ databases">
        <authorList>
            <person name="Magalhaes I.L.F."/>
            <person name="Oliveira U."/>
            <person name="Santos F.R."/>
            <person name="Vidigal T.H.D.A."/>
            <person name="Brescovit A.D."/>
            <person name="Santos A.J."/>
        </authorList>
    </citation>
    <scope>NUCLEOTIDE SEQUENCE</scope>
    <source>
        <tissue evidence="1">Shoot tissue taken approximately 20 cm above the soil surface</tissue>
    </source>
</reference>
<proteinExistence type="predicted"/>
<dbReference type="EMBL" id="GBRH01237743">
    <property type="protein sequence ID" value="JAD60152.1"/>
    <property type="molecule type" value="Transcribed_RNA"/>
</dbReference>
<protein>
    <submittedName>
        <fullName evidence="1">Uncharacterized protein</fullName>
    </submittedName>
</protein>
<sequence>MYPILYFFSKSESRIVPDNYFSILYHILFFFLESDLKRIVAQPFDRLDRWKQIPFICIPT</sequence>
<organism evidence="1">
    <name type="scientific">Arundo donax</name>
    <name type="common">Giant reed</name>
    <name type="synonym">Donax arundinaceus</name>
    <dbReference type="NCBI Taxonomy" id="35708"/>
    <lineage>
        <taxon>Eukaryota</taxon>
        <taxon>Viridiplantae</taxon>
        <taxon>Streptophyta</taxon>
        <taxon>Embryophyta</taxon>
        <taxon>Tracheophyta</taxon>
        <taxon>Spermatophyta</taxon>
        <taxon>Magnoliopsida</taxon>
        <taxon>Liliopsida</taxon>
        <taxon>Poales</taxon>
        <taxon>Poaceae</taxon>
        <taxon>PACMAD clade</taxon>
        <taxon>Arundinoideae</taxon>
        <taxon>Arundineae</taxon>
        <taxon>Arundo</taxon>
    </lineage>
</organism>
<name>A0A0A9BLM8_ARUDO</name>